<dbReference type="WormBase" id="SRAE_2000150600">
    <property type="protein sequence ID" value="SRP01178"/>
    <property type="gene ID" value="WBGene00261711"/>
</dbReference>
<keyword evidence="2 4" id="KW-0863">Zinc-finger</keyword>
<sequence>MSLICTICCESYTSPGTEHAIYSTICGHLVGKSCLEKWRNSKTTRTFTCPKCNKKLTKKEYHPIYDLPDEFFNSTNEDEILEKIITDEDIKNEFLKLNSNMEPRFIKRIEQDFCGENRLLDMHNGYLLLIGHVSPTNLTEQFLKIINCRNAVALNKFKTDVIEYIIGFENVNKEINEIASINSICFLGSEKYAYSAGPGHVYVTTTSCNFKDNWYRAEFDKGDVVTNLQCLSEHAVLGIVGSKIYVFEENVRSYTLCADYGDVVSYALNSLNSMILVFYSRRNDCGDYSSTTQSYVLRRILRSLTSNDFDFDKQTYSAYTRKMIYNRDKMFPVPLSSNLIIEEINDEKAFECSLIPNIKTQGLEIIHIKATPEVIGKETFVNMEDCLGVNFTNEPIWLLKSQLLKLRTAIIFKNTFYIFDIYCPVK</sequence>
<dbReference type="PANTHER" id="PTHR16047:SF7">
    <property type="entry name" value="E3 UBIQUITIN-PROTEIN LIGASE RFWD3"/>
    <property type="match status" value="1"/>
</dbReference>
<dbReference type="STRING" id="34506.A0A090LH86"/>
<evidence type="ECO:0000313" key="8">
    <source>
        <dbReference type="WBParaSite" id="SRAE_2000150600.1"/>
    </source>
</evidence>
<dbReference type="EMBL" id="LN609529">
    <property type="protein sequence ID" value="CEF66840.1"/>
    <property type="molecule type" value="Genomic_DNA"/>
</dbReference>
<reference evidence="6 7" key="1">
    <citation type="submission" date="2014-09" db="EMBL/GenBank/DDBJ databases">
        <authorList>
            <person name="Martin A.A."/>
        </authorList>
    </citation>
    <scope>NUCLEOTIDE SEQUENCE</scope>
    <source>
        <strain evidence="7">ED321</strain>
        <strain evidence="6">ED321 Heterogonic</strain>
    </source>
</reference>
<evidence type="ECO:0000256" key="1">
    <source>
        <dbReference type="ARBA" id="ARBA00022723"/>
    </source>
</evidence>
<dbReference type="GO" id="GO:0004842">
    <property type="term" value="F:ubiquitin-protein transferase activity"/>
    <property type="evidence" value="ECO:0007669"/>
    <property type="project" value="InterPro"/>
</dbReference>
<dbReference type="RefSeq" id="XP_024506040.1">
    <property type="nucleotide sequence ID" value="XM_024652466.1"/>
</dbReference>
<dbReference type="SUPFAM" id="SSF57850">
    <property type="entry name" value="RING/U-box"/>
    <property type="match status" value="1"/>
</dbReference>
<reference evidence="8" key="2">
    <citation type="submission" date="2020-12" db="UniProtKB">
        <authorList>
            <consortium name="WormBaseParasite"/>
        </authorList>
    </citation>
    <scope>IDENTIFICATION</scope>
</reference>
<dbReference type="InterPro" id="IPR013083">
    <property type="entry name" value="Znf_RING/FYVE/PHD"/>
</dbReference>
<dbReference type="AlphaFoldDB" id="A0A090LH86"/>
<evidence type="ECO:0000259" key="5">
    <source>
        <dbReference type="PROSITE" id="PS50089"/>
    </source>
</evidence>
<evidence type="ECO:0000313" key="9">
    <source>
        <dbReference type="WormBase" id="SRAE_2000150600"/>
    </source>
</evidence>
<name>A0A090LH86_STRRB</name>
<dbReference type="GO" id="GO:0005634">
    <property type="term" value="C:nucleus"/>
    <property type="evidence" value="ECO:0007669"/>
    <property type="project" value="InterPro"/>
</dbReference>
<evidence type="ECO:0000256" key="4">
    <source>
        <dbReference type="PROSITE-ProRule" id="PRU00175"/>
    </source>
</evidence>
<evidence type="ECO:0000313" key="7">
    <source>
        <dbReference type="Proteomes" id="UP000035682"/>
    </source>
</evidence>
<proteinExistence type="predicted"/>
<accession>A0A090LH86</accession>
<evidence type="ECO:0000313" key="6">
    <source>
        <dbReference type="EMBL" id="CEF66840.1"/>
    </source>
</evidence>
<dbReference type="InterPro" id="IPR027370">
    <property type="entry name" value="Znf-RING_euk"/>
</dbReference>
<dbReference type="InterPro" id="IPR001841">
    <property type="entry name" value="Znf_RING"/>
</dbReference>
<dbReference type="PROSITE" id="PS50089">
    <property type="entry name" value="ZF_RING_2"/>
    <property type="match status" value="1"/>
</dbReference>
<dbReference type="WBParaSite" id="SRAE_2000150600.1">
    <property type="protein sequence ID" value="SRAE_2000150600.1"/>
    <property type="gene ID" value="WBGene00261711"/>
</dbReference>
<dbReference type="InterPro" id="IPR037381">
    <property type="entry name" value="RFWD3"/>
</dbReference>
<keyword evidence="7" id="KW-1185">Reference proteome</keyword>
<keyword evidence="1" id="KW-0479">Metal-binding</keyword>
<gene>
    <name evidence="6 8 9" type="ORF">SRAE_2000150600</name>
</gene>
<feature type="domain" description="RING-type" evidence="5">
    <location>
        <begin position="5"/>
        <end position="53"/>
    </location>
</feature>
<dbReference type="GeneID" id="36379205"/>
<dbReference type="OrthoDB" id="5600418at2759"/>
<dbReference type="GO" id="GO:0016567">
    <property type="term" value="P:protein ubiquitination"/>
    <property type="evidence" value="ECO:0007669"/>
    <property type="project" value="InterPro"/>
</dbReference>
<dbReference type="CTD" id="36379205"/>
<dbReference type="Proteomes" id="UP000035682">
    <property type="component" value="Unplaced"/>
</dbReference>
<dbReference type="GO" id="GO:0036297">
    <property type="term" value="P:interstrand cross-link repair"/>
    <property type="evidence" value="ECO:0007669"/>
    <property type="project" value="InterPro"/>
</dbReference>
<evidence type="ECO:0000256" key="3">
    <source>
        <dbReference type="ARBA" id="ARBA00022833"/>
    </source>
</evidence>
<keyword evidence="3" id="KW-0862">Zinc</keyword>
<organism evidence="6">
    <name type="scientific">Strongyloides ratti</name>
    <name type="common">Parasitic roundworm</name>
    <dbReference type="NCBI Taxonomy" id="34506"/>
    <lineage>
        <taxon>Eukaryota</taxon>
        <taxon>Metazoa</taxon>
        <taxon>Ecdysozoa</taxon>
        <taxon>Nematoda</taxon>
        <taxon>Chromadorea</taxon>
        <taxon>Rhabditida</taxon>
        <taxon>Tylenchina</taxon>
        <taxon>Panagrolaimomorpha</taxon>
        <taxon>Strongyloidoidea</taxon>
        <taxon>Strongyloididae</taxon>
        <taxon>Strongyloides</taxon>
    </lineage>
</organism>
<evidence type="ECO:0000256" key="2">
    <source>
        <dbReference type="ARBA" id="ARBA00022771"/>
    </source>
</evidence>
<dbReference type="Gene3D" id="3.30.40.10">
    <property type="entry name" value="Zinc/RING finger domain, C3HC4 (zinc finger)"/>
    <property type="match status" value="1"/>
</dbReference>
<dbReference type="GO" id="GO:0008270">
    <property type="term" value="F:zinc ion binding"/>
    <property type="evidence" value="ECO:0007669"/>
    <property type="project" value="UniProtKB-KW"/>
</dbReference>
<dbReference type="Pfam" id="PF13445">
    <property type="entry name" value="zf-RING_UBOX"/>
    <property type="match status" value="1"/>
</dbReference>
<dbReference type="PANTHER" id="PTHR16047">
    <property type="entry name" value="RFWD3 PROTEIN"/>
    <property type="match status" value="1"/>
</dbReference>
<protein>
    <submittedName>
        <fullName evidence="6 8">Zinc finger, RING-type domain and Zinc finger, RING/FYVE/PHD-type domain-containing protein</fullName>
    </submittedName>
</protein>